<dbReference type="EMBL" id="JBHSFA010000011">
    <property type="protein sequence ID" value="MFC4544493.1"/>
    <property type="molecule type" value="Genomic_DNA"/>
</dbReference>
<keyword evidence="2" id="KW-1185">Reference proteome</keyword>
<dbReference type="Proteomes" id="UP001595898">
    <property type="component" value="Unassembled WGS sequence"/>
</dbReference>
<dbReference type="SUPFAM" id="SSF53474">
    <property type="entry name" value="alpha/beta-Hydrolases"/>
    <property type="match status" value="1"/>
</dbReference>
<protein>
    <submittedName>
        <fullName evidence="1">Uncharacterized protein</fullName>
    </submittedName>
</protein>
<proteinExistence type="predicted"/>
<dbReference type="InterPro" id="IPR029058">
    <property type="entry name" value="AB_hydrolase_fold"/>
</dbReference>
<dbReference type="PANTHER" id="PTHR48098:SF6">
    <property type="entry name" value="FERRI-BACILLIBACTIN ESTERASE BESA"/>
    <property type="match status" value="1"/>
</dbReference>
<evidence type="ECO:0000313" key="1">
    <source>
        <dbReference type="EMBL" id="MFC4544493.1"/>
    </source>
</evidence>
<accession>A0ABD5PVM9</accession>
<comment type="caution">
    <text evidence="1">The sequence shown here is derived from an EMBL/GenBank/DDBJ whole genome shotgun (WGS) entry which is preliminary data.</text>
</comment>
<dbReference type="InterPro" id="IPR050583">
    <property type="entry name" value="Mycobacterial_A85_antigen"/>
</dbReference>
<reference evidence="1 2" key="1">
    <citation type="journal article" date="2019" name="Int. J. Syst. Evol. Microbiol.">
        <title>The Global Catalogue of Microorganisms (GCM) 10K type strain sequencing project: providing services to taxonomists for standard genome sequencing and annotation.</title>
        <authorList>
            <consortium name="The Broad Institute Genomics Platform"/>
            <consortium name="The Broad Institute Genome Sequencing Center for Infectious Disease"/>
            <person name="Wu L."/>
            <person name="Ma J."/>
        </authorList>
    </citation>
    <scope>NUCLEOTIDE SEQUENCE [LARGE SCALE GENOMIC DNA]</scope>
    <source>
        <strain evidence="1 2">WLHS5</strain>
    </source>
</reference>
<gene>
    <name evidence="1" type="ORF">ACFO5R_21410</name>
</gene>
<organism evidence="1 2">
    <name type="scientific">Halosolutus amylolyticus</name>
    <dbReference type="NCBI Taxonomy" id="2932267"/>
    <lineage>
        <taxon>Archaea</taxon>
        <taxon>Methanobacteriati</taxon>
        <taxon>Methanobacteriota</taxon>
        <taxon>Stenosarchaea group</taxon>
        <taxon>Halobacteria</taxon>
        <taxon>Halobacteriales</taxon>
        <taxon>Natrialbaceae</taxon>
        <taxon>Halosolutus</taxon>
    </lineage>
</organism>
<sequence length="94" mass="10917">MSPALWWSGEAIFDDLTGRSRTDGRLYVDVGGREAPDDPALNEAYLRDAKRLVERLRERGYDRDRLRFVVDEDAEHHEAAWAERFPDAARFLLP</sequence>
<dbReference type="RefSeq" id="WP_250141224.1">
    <property type="nucleotide sequence ID" value="NZ_JALIQP010000003.1"/>
</dbReference>
<evidence type="ECO:0000313" key="2">
    <source>
        <dbReference type="Proteomes" id="UP001595898"/>
    </source>
</evidence>
<name>A0ABD5PVM9_9EURY</name>
<dbReference type="PANTHER" id="PTHR48098">
    <property type="entry name" value="ENTEROCHELIN ESTERASE-RELATED"/>
    <property type="match status" value="1"/>
</dbReference>
<dbReference type="AlphaFoldDB" id="A0ABD5PVM9"/>
<dbReference type="Gene3D" id="3.40.50.1820">
    <property type="entry name" value="alpha/beta hydrolase"/>
    <property type="match status" value="1"/>
</dbReference>